<sequence length="50" mass="5539">QSTDYDLSIQPGFVFLGVIASVTAQTNLQVAKQLETKAEEIQRIPKFAED</sequence>
<evidence type="ECO:0000313" key="2">
    <source>
        <dbReference type="Proteomes" id="UP000694397"/>
    </source>
</evidence>
<dbReference type="Ensembl" id="ENSSFOT00015072732.1">
    <property type="protein sequence ID" value="ENSSFOP00015048050.1"/>
    <property type="gene ID" value="ENSSFOG00015024341.1"/>
</dbReference>
<reference evidence="1 2" key="1">
    <citation type="submission" date="2019-04" db="EMBL/GenBank/DDBJ databases">
        <authorList>
            <consortium name="Wellcome Sanger Institute Data Sharing"/>
        </authorList>
    </citation>
    <scope>NUCLEOTIDE SEQUENCE [LARGE SCALE GENOMIC DNA]</scope>
</reference>
<keyword evidence="2" id="KW-1185">Reference proteome</keyword>
<proteinExistence type="predicted"/>
<organism evidence="1 2">
    <name type="scientific">Scleropages formosus</name>
    <name type="common">Asian bonytongue</name>
    <name type="synonym">Osteoglossum formosum</name>
    <dbReference type="NCBI Taxonomy" id="113540"/>
    <lineage>
        <taxon>Eukaryota</taxon>
        <taxon>Metazoa</taxon>
        <taxon>Chordata</taxon>
        <taxon>Craniata</taxon>
        <taxon>Vertebrata</taxon>
        <taxon>Euteleostomi</taxon>
        <taxon>Actinopterygii</taxon>
        <taxon>Neopterygii</taxon>
        <taxon>Teleostei</taxon>
        <taxon>Osteoglossocephala</taxon>
        <taxon>Osteoglossomorpha</taxon>
        <taxon>Osteoglossiformes</taxon>
        <taxon>Osteoglossidae</taxon>
        <taxon>Scleropages</taxon>
    </lineage>
</organism>
<protein>
    <submittedName>
        <fullName evidence="1">Uncharacterized protein</fullName>
    </submittedName>
</protein>
<dbReference type="Proteomes" id="UP000694397">
    <property type="component" value="Chromosome 10"/>
</dbReference>
<dbReference type="AlphaFoldDB" id="A0A8C9T7E8"/>
<reference evidence="1" key="2">
    <citation type="submission" date="2025-08" db="UniProtKB">
        <authorList>
            <consortium name="Ensembl"/>
        </authorList>
    </citation>
    <scope>IDENTIFICATION</scope>
</reference>
<name>A0A8C9T7E8_SCLFO</name>
<evidence type="ECO:0000313" key="1">
    <source>
        <dbReference type="Ensembl" id="ENSSFOP00015048050.1"/>
    </source>
</evidence>
<reference evidence="1" key="3">
    <citation type="submission" date="2025-09" db="UniProtKB">
        <authorList>
            <consortium name="Ensembl"/>
        </authorList>
    </citation>
    <scope>IDENTIFICATION</scope>
</reference>
<accession>A0A8C9T7E8</accession>